<dbReference type="EMBL" id="JAFBCG010000001">
    <property type="protein sequence ID" value="MBM7803732.1"/>
    <property type="molecule type" value="Genomic_DNA"/>
</dbReference>
<protein>
    <submittedName>
        <fullName evidence="2 3">Acetyltransferase</fullName>
    </submittedName>
</protein>
<evidence type="ECO:0000313" key="5">
    <source>
        <dbReference type="Proteomes" id="UP000746584"/>
    </source>
</evidence>
<feature type="domain" description="N-acetyltransferase" evidence="1">
    <location>
        <begin position="16"/>
        <end position="153"/>
    </location>
</feature>
<dbReference type="SUPFAM" id="SSF55729">
    <property type="entry name" value="Acyl-CoA N-acyltransferases (Nat)"/>
    <property type="match status" value="1"/>
</dbReference>
<comment type="caution">
    <text evidence="2">The sequence shown here is derived from an EMBL/GenBank/DDBJ whole genome shotgun (WGS) entry which is preliminary data.</text>
</comment>
<evidence type="ECO:0000313" key="4">
    <source>
        <dbReference type="Proteomes" id="UP000648535"/>
    </source>
</evidence>
<evidence type="ECO:0000313" key="2">
    <source>
        <dbReference type="EMBL" id="GGL02911.1"/>
    </source>
</evidence>
<keyword evidence="5" id="KW-1185">Reference proteome</keyword>
<dbReference type="AlphaFoldDB" id="A0A8H9L0T8"/>
<accession>A0A8H9L0T8</accession>
<dbReference type="PANTHER" id="PTHR43792">
    <property type="entry name" value="GNAT FAMILY, PUTATIVE (AFU_ORTHOLOGUE AFUA_3G00765)-RELATED-RELATED"/>
    <property type="match status" value="1"/>
</dbReference>
<dbReference type="Gene3D" id="3.40.630.30">
    <property type="match status" value="1"/>
</dbReference>
<dbReference type="InterPro" id="IPR051531">
    <property type="entry name" value="N-acetyltransferase"/>
</dbReference>
<reference evidence="2" key="2">
    <citation type="submission" date="2020-09" db="EMBL/GenBank/DDBJ databases">
        <authorList>
            <person name="Sun Q."/>
            <person name="Ohkuma M."/>
        </authorList>
    </citation>
    <scope>NUCLEOTIDE SEQUENCE</scope>
    <source>
        <strain evidence="2">JCM 1480</strain>
    </source>
</reference>
<dbReference type="PANTHER" id="PTHR43792:SF1">
    <property type="entry name" value="N-ACETYLTRANSFERASE DOMAIN-CONTAINING PROTEIN"/>
    <property type="match status" value="1"/>
</dbReference>
<sequence>MVHQLLVPPQEIRTDRLLLSPLTPGDVVDVHALFSDARTWQHLPEGRHRDRAQTVALVQAKIGGRIRHGLGSWLVRSVHDGGFLGVAGVDMTAGHVWNLGYRFVPESWGNGYATEAAVAAVRAAHDAAPDVPVTGRVLTNNPGSAVVLRRAGLSLVWQGTTAAPTPVGVERQVWADRGLTDEQHAWLVEHA</sequence>
<dbReference type="RefSeq" id="WP_175328866.1">
    <property type="nucleotide sequence ID" value="NZ_BMOI01000008.1"/>
</dbReference>
<dbReference type="InterPro" id="IPR000182">
    <property type="entry name" value="GNAT_dom"/>
</dbReference>
<evidence type="ECO:0000313" key="3">
    <source>
        <dbReference type="EMBL" id="MBM7803732.1"/>
    </source>
</evidence>
<organism evidence="2 4">
    <name type="scientific">Curtobacterium luteum</name>
    <dbReference type="NCBI Taxonomy" id="33881"/>
    <lineage>
        <taxon>Bacteria</taxon>
        <taxon>Bacillati</taxon>
        <taxon>Actinomycetota</taxon>
        <taxon>Actinomycetes</taxon>
        <taxon>Micrococcales</taxon>
        <taxon>Microbacteriaceae</taxon>
        <taxon>Curtobacterium</taxon>
    </lineage>
</organism>
<gene>
    <name evidence="2" type="ORF">GCM10009769_21330</name>
    <name evidence="3" type="ORF">JOE58_002983</name>
</gene>
<proteinExistence type="predicted"/>
<keyword evidence="2" id="KW-0808">Transferase</keyword>
<dbReference type="Proteomes" id="UP000746584">
    <property type="component" value="Unassembled WGS sequence"/>
</dbReference>
<dbReference type="GO" id="GO:0016747">
    <property type="term" value="F:acyltransferase activity, transferring groups other than amino-acyl groups"/>
    <property type="evidence" value="ECO:0007669"/>
    <property type="project" value="InterPro"/>
</dbReference>
<name>A0A8H9L0T8_9MICO</name>
<dbReference type="Proteomes" id="UP000648535">
    <property type="component" value="Unassembled WGS sequence"/>
</dbReference>
<dbReference type="InterPro" id="IPR016181">
    <property type="entry name" value="Acyl_CoA_acyltransferase"/>
</dbReference>
<reference evidence="3 5" key="3">
    <citation type="submission" date="2021-01" db="EMBL/GenBank/DDBJ databases">
        <title>Sequencing the genomes of 1000 actinobacteria strains.</title>
        <authorList>
            <person name="Klenk H.-P."/>
        </authorList>
    </citation>
    <scope>NUCLEOTIDE SEQUENCE [LARGE SCALE GENOMIC DNA]</scope>
    <source>
        <strain evidence="3 5">DSM 20542</strain>
    </source>
</reference>
<dbReference type="Pfam" id="PF13302">
    <property type="entry name" value="Acetyltransf_3"/>
    <property type="match status" value="1"/>
</dbReference>
<reference evidence="2" key="1">
    <citation type="journal article" date="2014" name="Int. J. Syst. Evol. Microbiol.">
        <title>Complete genome sequence of Corynebacterium casei LMG S-19264T (=DSM 44701T), isolated from a smear-ripened cheese.</title>
        <authorList>
            <consortium name="US DOE Joint Genome Institute (JGI-PGF)"/>
            <person name="Walter F."/>
            <person name="Albersmeier A."/>
            <person name="Kalinowski J."/>
            <person name="Ruckert C."/>
        </authorList>
    </citation>
    <scope>NUCLEOTIDE SEQUENCE</scope>
    <source>
        <strain evidence="2">JCM 1480</strain>
    </source>
</reference>
<dbReference type="EMBL" id="BMOI01000008">
    <property type="protein sequence ID" value="GGL02911.1"/>
    <property type="molecule type" value="Genomic_DNA"/>
</dbReference>
<evidence type="ECO:0000259" key="1">
    <source>
        <dbReference type="Pfam" id="PF13302"/>
    </source>
</evidence>